<dbReference type="PROSITE" id="PS51029">
    <property type="entry name" value="MADF"/>
    <property type="match status" value="1"/>
</dbReference>
<dbReference type="Pfam" id="PF10545">
    <property type="entry name" value="MADF_DNA_bdg"/>
    <property type="match status" value="1"/>
</dbReference>
<dbReference type="InterPro" id="IPR006578">
    <property type="entry name" value="MADF-dom"/>
</dbReference>
<dbReference type="SMART" id="SM00595">
    <property type="entry name" value="MADF"/>
    <property type="match status" value="1"/>
</dbReference>
<dbReference type="AlphaFoldDB" id="A0A5E4R142"/>
<proteinExistence type="predicted"/>
<dbReference type="EMBL" id="FZQP02006443">
    <property type="protein sequence ID" value="VVD02899.1"/>
    <property type="molecule type" value="Genomic_DNA"/>
</dbReference>
<protein>
    <recommendedName>
        <fullName evidence="1">MADF domain-containing protein</fullName>
    </recommendedName>
</protein>
<feature type="domain" description="MADF" evidence="1">
    <location>
        <begin position="8"/>
        <end position="102"/>
    </location>
</feature>
<dbReference type="PANTHER" id="PTHR21505:SF8">
    <property type="entry name" value="DPT-YFP REPRESSOR BY OVEREXPRESSION, ISOFORM D-RELATED"/>
    <property type="match status" value="1"/>
</dbReference>
<evidence type="ECO:0000259" key="1">
    <source>
        <dbReference type="PROSITE" id="PS51029"/>
    </source>
</evidence>
<dbReference type="Proteomes" id="UP000324832">
    <property type="component" value="Unassembled WGS sequence"/>
</dbReference>
<keyword evidence="3" id="KW-1185">Reference proteome</keyword>
<reference evidence="2 3" key="1">
    <citation type="submission" date="2017-07" db="EMBL/GenBank/DDBJ databases">
        <authorList>
            <person name="Talla V."/>
            <person name="Backstrom N."/>
        </authorList>
    </citation>
    <scope>NUCLEOTIDE SEQUENCE [LARGE SCALE GENOMIC DNA]</scope>
</reference>
<name>A0A5E4R142_9NEOP</name>
<sequence length="140" mass="16821">MSKEFLMEFFKMYQEKPCLWDKQDLSYSNKEHRLKALKELHQKYAKIYKGATIANMKKKIENLRTNCYRELKKVLAAKAKGETYKPTLWYYDTLSFLYKDKEQDFIYTPACSYSSDNNEEKQSEIYELTMMITILSLKNI</sequence>
<gene>
    <name evidence="2" type="ORF">LSINAPIS_LOCUS13003</name>
</gene>
<accession>A0A5E4R142</accession>
<evidence type="ECO:0000313" key="2">
    <source>
        <dbReference type="EMBL" id="VVD02899.1"/>
    </source>
</evidence>
<evidence type="ECO:0000313" key="3">
    <source>
        <dbReference type="Proteomes" id="UP000324832"/>
    </source>
</evidence>
<organism evidence="2 3">
    <name type="scientific">Leptidea sinapis</name>
    <dbReference type="NCBI Taxonomy" id="189913"/>
    <lineage>
        <taxon>Eukaryota</taxon>
        <taxon>Metazoa</taxon>
        <taxon>Ecdysozoa</taxon>
        <taxon>Arthropoda</taxon>
        <taxon>Hexapoda</taxon>
        <taxon>Insecta</taxon>
        <taxon>Pterygota</taxon>
        <taxon>Neoptera</taxon>
        <taxon>Endopterygota</taxon>
        <taxon>Lepidoptera</taxon>
        <taxon>Glossata</taxon>
        <taxon>Ditrysia</taxon>
        <taxon>Papilionoidea</taxon>
        <taxon>Pieridae</taxon>
        <taxon>Dismorphiinae</taxon>
        <taxon>Leptidea</taxon>
    </lineage>
</organism>
<dbReference type="PANTHER" id="PTHR21505">
    <property type="entry name" value="MADF DOMAIN-CONTAINING PROTEIN-RELATED"/>
    <property type="match status" value="1"/>
</dbReference>